<feature type="transmembrane region" description="Helical" evidence="1">
    <location>
        <begin position="78"/>
        <end position="98"/>
    </location>
</feature>
<dbReference type="PANTHER" id="PTHR12654">
    <property type="entry name" value="BILE ACID BETA-GLUCOSIDASE-RELATED"/>
    <property type="match status" value="1"/>
</dbReference>
<dbReference type="AlphaFoldDB" id="A0A3P8KTY5"/>
<keyword evidence="1" id="KW-0812">Transmembrane</keyword>
<evidence type="ECO:0000313" key="3">
    <source>
        <dbReference type="EMBL" id="VDP85523.1"/>
    </source>
</evidence>
<name>A0A3P8KTY5_9TREM</name>
<keyword evidence="4" id="KW-1185">Reference proteome</keyword>
<gene>
    <name evidence="3" type="ORF">ECPE_LOCUS9522</name>
</gene>
<reference evidence="3 4" key="1">
    <citation type="submission" date="2018-11" db="EMBL/GenBank/DDBJ databases">
        <authorList>
            <consortium name="Pathogen Informatics"/>
        </authorList>
    </citation>
    <scope>NUCLEOTIDE SEQUENCE [LARGE SCALE GENOMIC DNA]</scope>
    <source>
        <strain evidence="3 4">Egypt</strain>
    </source>
</reference>
<dbReference type="Pfam" id="PF04685">
    <property type="entry name" value="DUF608"/>
    <property type="match status" value="1"/>
</dbReference>
<dbReference type="EMBL" id="UZAN01047552">
    <property type="protein sequence ID" value="VDP85523.1"/>
    <property type="molecule type" value="Genomic_DNA"/>
</dbReference>
<keyword evidence="1" id="KW-1133">Transmembrane helix</keyword>
<feature type="transmembrane region" description="Helical" evidence="1">
    <location>
        <begin position="212"/>
        <end position="240"/>
    </location>
</feature>
<feature type="transmembrane region" description="Helical" evidence="1">
    <location>
        <begin position="260"/>
        <end position="286"/>
    </location>
</feature>
<dbReference type="OrthoDB" id="730489at2759"/>
<dbReference type="Proteomes" id="UP000272942">
    <property type="component" value="Unassembled WGS sequence"/>
</dbReference>
<sequence length="289" mass="34059">MHRTAELMIGKLSFIPFFSNLFQFFYLIFKFSIRSFVLLLNGIILAQSDCIFTVLQNTCFFSSNCSFIRLESFVFKRIPAVTPYPLPVLFLFLSLLIFSGHEYRMYNTIDVHCYASWALIKLWPKIELAINYDCADLTVAEDRSMTYFIHQGQSGVRSARCAVPHDFGDPENDPWRHPNAYIMYQTDHWKDLNTKFIIESWRDWKLTRDYQYLLYLIPIVCVSSSTDFIFDTFATFLFSLCSWEYCQIQFFCIDQFIRPLLLQLFALINAFPIAQFTLSSLSFTLLPHR</sequence>
<feature type="transmembrane region" description="Helical" evidence="1">
    <location>
        <begin position="12"/>
        <end position="29"/>
    </location>
</feature>
<dbReference type="InterPro" id="IPR052566">
    <property type="entry name" value="Non-lysos_glucosylceramidase"/>
</dbReference>
<keyword evidence="1" id="KW-0472">Membrane</keyword>
<evidence type="ECO:0000313" key="4">
    <source>
        <dbReference type="Proteomes" id="UP000272942"/>
    </source>
</evidence>
<dbReference type="InterPro" id="IPR006775">
    <property type="entry name" value="GH116_catalytic"/>
</dbReference>
<proteinExistence type="predicted"/>
<feature type="domain" description="Glycosyl-hydrolase family 116 catalytic region" evidence="2">
    <location>
        <begin position="96"/>
        <end position="226"/>
    </location>
</feature>
<organism evidence="3 4">
    <name type="scientific">Echinostoma caproni</name>
    <dbReference type="NCBI Taxonomy" id="27848"/>
    <lineage>
        <taxon>Eukaryota</taxon>
        <taxon>Metazoa</taxon>
        <taxon>Spiralia</taxon>
        <taxon>Lophotrochozoa</taxon>
        <taxon>Platyhelminthes</taxon>
        <taxon>Trematoda</taxon>
        <taxon>Digenea</taxon>
        <taxon>Plagiorchiida</taxon>
        <taxon>Echinostomata</taxon>
        <taxon>Echinostomatoidea</taxon>
        <taxon>Echinostomatidae</taxon>
        <taxon>Echinostoma</taxon>
    </lineage>
</organism>
<evidence type="ECO:0000256" key="1">
    <source>
        <dbReference type="SAM" id="Phobius"/>
    </source>
</evidence>
<protein>
    <recommendedName>
        <fullName evidence="2">Glycosyl-hydrolase family 116 catalytic region domain-containing protein</fullName>
    </recommendedName>
</protein>
<evidence type="ECO:0000259" key="2">
    <source>
        <dbReference type="Pfam" id="PF04685"/>
    </source>
</evidence>
<dbReference type="PANTHER" id="PTHR12654:SF0">
    <property type="entry name" value="NON-LYSOSOMAL GLUCOSYLCERAMIDASE"/>
    <property type="match status" value="1"/>
</dbReference>
<accession>A0A3P8KTY5</accession>
<dbReference type="GO" id="GO:0008422">
    <property type="term" value="F:beta-glucosidase activity"/>
    <property type="evidence" value="ECO:0007669"/>
    <property type="project" value="TreeGrafter"/>
</dbReference>